<evidence type="ECO:0000256" key="1">
    <source>
        <dbReference type="SAM" id="SignalP"/>
    </source>
</evidence>
<dbReference type="Pfam" id="PF12937">
    <property type="entry name" value="F-box-like"/>
    <property type="match status" value="1"/>
</dbReference>
<gene>
    <name evidence="3" type="ORF">BP00DRAFT_475529</name>
</gene>
<reference evidence="3 4" key="1">
    <citation type="submission" date="2018-02" db="EMBL/GenBank/DDBJ databases">
        <title>The genomes of Aspergillus section Nigri reveals drivers in fungal speciation.</title>
        <authorList>
            <consortium name="DOE Joint Genome Institute"/>
            <person name="Vesth T.C."/>
            <person name="Nybo J."/>
            <person name="Theobald S."/>
            <person name="Brandl J."/>
            <person name="Frisvad J.C."/>
            <person name="Nielsen K.F."/>
            <person name="Lyhne E.K."/>
            <person name="Kogle M.E."/>
            <person name="Kuo A."/>
            <person name="Riley R."/>
            <person name="Clum A."/>
            <person name="Nolan M."/>
            <person name="Lipzen A."/>
            <person name="Salamov A."/>
            <person name="Henrissat B."/>
            <person name="Wiebenga A."/>
            <person name="De vries R.P."/>
            <person name="Grigoriev I.V."/>
            <person name="Mortensen U.H."/>
            <person name="Andersen M.R."/>
            <person name="Baker S.E."/>
        </authorList>
    </citation>
    <scope>NUCLEOTIDE SEQUENCE [LARGE SCALE GENOMIC DNA]</scope>
    <source>
        <strain evidence="3 4">CBS 114.80</strain>
    </source>
</reference>
<evidence type="ECO:0000313" key="3">
    <source>
        <dbReference type="EMBL" id="PYI31154.1"/>
    </source>
</evidence>
<dbReference type="InterPro" id="IPR036047">
    <property type="entry name" value="F-box-like_dom_sf"/>
</dbReference>
<organism evidence="3 4">
    <name type="scientific">Aspergillus indologenus CBS 114.80</name>
    <dbReference type="NCBI Taxonomy" id="1450541"/>
    <lineage>
        <taxon>Eukaryota</taxon>
        <taxon>Fungi</taxon>
        <taxon>Dikarya</taxon>
        <taxon>Ascomycota</taxon>
        <taxon>Pezizomycotina</taxon>
        <taxon>Eurotiomycetes</taxon>
        <taxon>Eurotiomycetidae</taxon>
        <taxon>Eurotiales</taxon>
        <taxon>Aspergillaceae</taxon>
        <taxon>Aspergillus</taxon>
        <taxon>Aspergillus subgen. Circumdati</taxon>
    </lineage>
</organism>
<evidence type="ECO:0000313" key="4">
    <source>
        <dbReference type="Proteomes" id="UP000248817"/>
    </source>
</evidence>
<protein>
    <recommendedName>
        <fullName evidence="2">F-box domain-containing protein</fullName>
    </recommendedName>
</protein>
<evidence type="ECO:0000259" key="2">
    <source>
        <dbReference type="Pfam" id="PF12937"/>
    </source>
</evidence>
<dbReference type="SUPFAM" id="SSF81383">
    <property type="entry name" value="F-box domain"/>
    <property type="match status" value="1"/>
</dbReference>
<dbReference type="Proteomes" id="UP000248817">
    <property type="component" value="Unassembled WGS sequence"/>
</dbReference>
<accession>A0A2V5IAA4</accession>
<proteinExistence type="predicted"/>
<keyword evidence="1" id="KW-0732">Signal</keyword>
<dbReference type="EMBL" id="KZ825506">
    <property type="protein sequence ID" value="PYI31154.1"/>
    <property type="molecule type" value="Genomic_DNA"/>
</dbReference>
<keyword evidence="4" id="KW-1185">Reference proteome</keyword>
<sequence>MAATLPLELLIQIATFLESTGAPLTLCVTVCRRWQAAFEPLLYRKVHIYTTDDLEKFNPGRALSLANFDRITSGPGVFRRAWIRHIECYLVVPYELYDWHTIQLEDYTTDNEVRRENDRAFQSGIIALFRTLSDWDSGLRLTLQLLILGRKETLEPNTDDCTFTGPDPWSFPDGWIQAVPLYRASFGDSDSSTSILPLVPCIDRLSFIEDCGDPVFHLAPDIWVGAAMQIARKCSTMSTLYLSMEERIKPDHLDYIQARRQALAEGIKSLPATLRDFKLFNLFEYPWKYSMPGLNLLGSDHDMLSLNLRNLSVNLRHLYLDMVSLAADFLFPLDEQGNPLPESLSLHWPQLEVLDLRVPPVLPTGRWVTLHLPERQKELDAIEDWTDIIHDEDKVNEDRELLDTEHFQRVLISLGYAARRMPKLTSLAYALEGNPDFDLLVEFAPYERAQLLLYSELRPDERAAAAWNCPFESLPALEGRWRGLETVISPWPPA</sequence>
<feature type="signal peptide" evidence="1">
    <location>
        <begin position="1"/>
        <end position="21"/>
    </location>
</feature>
<dbReference type="InterPro" id="IPR001810">
    <property type="entry name" value="F-box_dom"/>
</dbReference>
<dbReference type="AlphaFoldDB" id="A0A2V5IAA4"/>
<feature type="domain" description="F-box" evidence="2">
    <location>
        <begin position="3"/>
        <end position="48"/>
    </location>
</feature>
<name>A0A2V5IAA4_9EURO</name>
<feature type="chain" id="PRO_5016118035" description="F-box domain-containing protein" evidence="1">
    <location>
        <begin position="22"/>
        <end position="494"/>
    </location>
</feature>